<keyword evidence="2" id="KW-0456">Lyase</keyword>
<keyword evidence="5" id="KW-1185">Reference proteome</keyword>
<dbReference type="Gene3D" id="3.20.20.10">
    <property type="entry name" value="Alanine racemase"/>
    <property type="match status" value="1"/>
</dbReference>
<evidence type="ECO:0000313" key="5">
    <source>
        <dbReference type="Proteomes" id="UP001500604"/>
    </source>
</evidence>
<protein>
    <submittedName>
        <fullName evidence="4">DSD1 family PLP-dependent enzyme</fullName>
    </submittedName>
</protein>
<dbReference type="Proteomes" id="UP001500604">
    <property type="component" value="Unassembled WGS sequence"/>
</dbReference>
<reference evidence="5" key="1">
    <citation type="journal article" date="2019" name="Int. J. Syst. Evol. Microbiol.">
        <title>The Global Catalogue of Microorganisms (GCM) 10K type strain sequencing project: providing services to taxonomists for standard genome sequencing and annotation.</title>
        <authorList>
            <consortium name="The Broad Institute Genomics Platform"/>
            <consortium name="The Broad Institute Genome Sequencing Center for Infectious Disease"/>
            <person name="Wu L."/>
            <person name="Ma J."/>
        </authorList>
    </citation>
    <scope>NUCLEOTIDE SEQUENCE [LARGE SCALE GENOMIC DNA]</scope>
    <source>
        <strain evidence="5">JCM 17805</strain>
    </source>
</reference>
<dbReference type="PANTHER" id="PTHR28004">
    <property type="entry name" value="ZGC:162816-RELATED"/>
    <property type="match status" value="1"/>
</dbReference>
<dbReference type="PANTHER" id="PTHR28004:SF2">
    <property type="entry name" value="D-SERINE DEHYDRATASE"/>
    <property type="match status" value="1"/>
</dbReference>
<evidence type="ECO:0000256" key="2">
    <source>
        <dbReference type="ARBA" id="ARBA00023239"/>
    </source>
</evidence>
<name>A0ABP8V3T3_9GAMM</name>
<dbReference type="InterPro" id="IPR029066">
    <property type="entry name" value="PLP-binding_barrel"/>
</dbReference>
<dbReference type="InterPro" id="IPR042208">
    <property type="entry name" value="D-ser_dehydrat-like_sf"/>
</dbReference>
<dbReference type="Pfam" id="PF14031">
    <property type="entry name" value="D-ser_dehydrat"/>
    <property type="match status" value="1"/>
</dbReference>
<dbReference type="SMART" id="SM01119">
    <property type="entry name" value="D-ser_dehydrat"/>
    <property type="match status" value="1"/>
</dbReference>
<evidence type="ECO:0000259" key="3">
    <source>
        <dbReference type="SMART" id="SM01119"/>
    </source>
</evidence>
<evidence type="ECO:0000313" key="4">
    <source>
        <dbReference type="EMBL" id="GAA4649517.1"/>
    </source>
</evidence>
<accession>A0ABP8V3T3</accession>
<dbReference type="Gene3D" id="2.40.37.20">
    <property type="entry name" value="D-serine dehydratase-like domain"/>
    <property type="match status" value="1"/>
</dbReference>
<sequence>MKLSIDTPALVLDRQKLRDNIQTMQAYAEQMGVAVRPHIKTHKCTHIARLQREHGAIGISAAKVSEAEALVKAGMDGILITSPVVTEHKIARLLSLLQRAPDLLVVVDCVANACQLNDACRQANLTLTCLVDIDPGVHRTGVSYAEAQGLARTIHNHTHLNLAGLQCYAGNLQHIATFEARQEASTKAMTQTASVRRQLLESGLPCPILTGTGTGTFDIDSAIDGITEIQPGSYTVMDQEYANIEGCDQQPFNRFHHAMTQLVTVISANHDTHVTVDAGLKALYIDPTQPRIISHPGLSYDWGGFGDEHGKVTATPGVPLPGVGEVLELIVPHCDPTINLFDRFYVVEGNQVVDIWPIDLRGCSQ</sequence>
<dbReference type="EMBL" id="BAABFL010000135">
    <property type="protein sequence ID" value="GAA4649517.1"/>
    <property type="molecule type" value="Genomic_DNA"/>
</dbReference>
<dbReference type="InterPro" id="IPR001608">
    <property type="entry name" value="Ala_racemase_N"/>
</dbReference>
<proteinExistence type="inferred from homology"/>
<organism evidence="4 5">
    <name type="scientific">Kistimonas scapharcae</name>
    <dbReference type="NCBI Taxonomy" id="1036133"/>
    <lineage>
        <taxon>Bacteria</taxon>
        <taxon>Pseudomonadati</taxon>
        <taxon>Pseudomonadota</taxon>
        <taxon>Gammaproteobacteria</taxon>
        <taxon>Oceanospirillales</taxon>
        <taxon>Endozoicomonadaceae</taxon>
        <taxon>Kistimonas</taxon>
    </lineage>
</organism>
<comment type="similarity">
    <text evidence="1">Belongs to the DSD1 family.</text>
</comment>
<comment type="caution">
    <text evidence="4">The sequence shown here is derived from an EMBL/GenBank/DDBJ whole genome shotgun (WGS) entry which is preliminary data.</text>
</comment>
<feature type="domain" description="D-serine dehydratase-like" evidence="3">
    <location>
        <begin position="258"/>
        <end position="348"/>
    </location>
</feature>
<dbReference type="CDD" id="cd06819">
    <property type="entry name" value="PLPDE_III_LS_D-TA"/>
    <property type="match status" value="1"/>
</dbReference>
<dbReference type="Pfam" id="PF01168">
    <property type="entry name" value="Ala_racemase_N"/>
    <property type="match status" value="1"/>
</dbReference>
<evidence type="ECO:0000256" key="1">
    <source>
        <dbReference type="ARBA" id="ARBA00005323"/>
    </source>
</evidence>
<dbReference type="SUPFAM" id="SSF51419">
    <property type="entry name" value="PLP-binding barrel"/>
    <property type="match status" value="1"/>
</dbReference>
<dbReference type="InterPro" id="IPR026956">
    <property type="entry name" value="D-ser_dehydrat-like_dom"/>
</dbReference>
<gene>
    <name evidence="4" type="ORF">GCM10023116_17910</name>
</gene>
<dbReference type="InterPro" id="IPR051466">
    <property type="entry name" value="D-amino_acid_metab_enzyme"/>
</dbReference>